<dbReference type="InterPro" id="IPR000719">
    <property type="entry name" value="Prot_kinase_dom"/>
</dbReference>
<reference evidence="2 3" key="1">
    <citation type="journal article" date="2015" name="Mol. Plant Microbe Interact.">
        <title>Genome, transcriptome, and functional analyses of Penicillium expansum provide new insights into secondary metabolism and pathogenicity.</title>
        <authorList>
            <person name="Ballester A.R."/>
            <person name="Marcet-Houben M."/>
            <person name="Levin E."/>
            <person name="Sela N."/>
            <person name="Selma-Lazaro C."/>
            <person name="Carmona L."/>
            <person name="Wisniewski M."/>
            <person name="Droby S."/>
            <person name="Gonzalez-Candelas L."/>
            <person name="Gabaldon T."/>
        </authorList>
    </citation>
    <scope>NUCLEOTIDE SEQUENCE [LARGE SCALE GENOMIC DNA]</scope>
    <source>
        <strain evidence="2 3">MD-8</strain>
    </source>
</reference>
<dbReference type="PANTHER" id="PTHR37542:SF3">
    <property type="entry name" value="PRION-INHIBITION AND PROPAGATION HELO DOMAIN-CONTAINING PROTEIN"/>
    <property type="match status" value="1"/>
</dbReference>
<dbReference type="HOGENOM" id="CLU_1240487_0_0_1"/>
<dbReference type="PROSITE" id="PS50011">
    <property type="entry name" value="PROTEIN_KINASE_DOM"/>
    <property type="match status" value="1"/>
</dbReference>
<dbReference type="GO" id="GO:0004672">
    <property type="term" value="F:protein kinase activity"/>
    <property type="evidence" value="ECO:0007669"/>
    <property type="project" value="InterPro"/>
</dbReference>
<evidence type="ECO:0000313" key="2">
    <source>
        <dbReference type="EMBL" id="KGO53742.1"/>
    </source>
</evidence>
<protein>
    <recommendedName>
        <fullName evidence="1">Protein kinase domain-containing protein</fullName>
    </recommendedName>
</protein>
<proteinExistence type="predicted"/>
<evidence type="ECO:0000259" key="1">
    <source>
        <dbReference type="PROSITE" id="PS50011"/>
    </source>
</evidence>
<comment type="caution">
    <text evidence="2">The sequence shown here is derived from an EMBL/GenBank/DDBJ whole genome shotgun (WGS) entry which is preliminary data.</text>
</comment>
<dbReference type="GO" id="GO:0005524">
    <property type="term" value="F:ATP binding"/>
    <property type="evidence" value="ECO:0007669"/>
    <property type="project" value="InterPro"/>
</dbReference>
<dbReference type="STRING" id="27334.A0A0A2JEA5"/>
<dbReference type="PhylomeDB" id="A0A0A2JEA5"/>
<dbReference type="EMBL" id="JQFZ01000245">
    <property type="protein sequence ID" value="KGO53742.1"/>
    <property type="molecule type" value="Genomic_DNA"/>
</dbReference>
<dbReference type="AlphaFoldDB" id="A0A0A2JEA5"/>
<dbReference type="OrthoDB" id="1911848at2759"/>
<feature type="domain" description="Protein kinase" evidence="1">
    <location>
        <begin position="1"/>
        <end position="223"/>
    </location>
</feature>
<dbReference type="Proteomes" id="UP000030143">
    <property type="component" value="Unassembled WGS sequence"/>
</dbReference>
<organism evidence="2 3">
    <name type="scientific">Penicillium expansum</name>
    <name type="common">Blue mold rot fungus</name>
    <dbReference type="NCBI Taxonomy" id="27334"/>
    <lineage>
        <taxon>Eukaryota</taxon>
        <taxon>Fungi</taxon>
        <taxon>Dikarya</taxon>
        <taxon>Ascomycota</taxon>
        <taxon>Pezizomycotina</taxon>
        <taxon>Eurotiomycetes</taxon>
        <taxon>Eurotiomycetidae</taxon>
        <taxon>Eurotiales</taxon>
        <taxon>Aspergillaceae</taxon>
        <taxon>Penicillium</taxon>
    </lineage>
</organism>
<accession>A0A0A2JEA5</accession>
<dbReference type="PANTHER" id="PTHR37542">
    <property type="entry name" value="HELO DOMAIN-CONTAINING PROTEIN-RELATED"/>
    <property type="match status" value="1"/>
</dbReference>
<name>A0A0A2JEA5_PENEN</name>
<dbReference type="GeneID" id="27674964"/>
<gene>
    <name evidence="2" type="ORF">PEX2_022700</name>
</gene>
<evidence type="ECO:0000313" key="3">
    <source>
        <dbReference type="Proteomes" id="UP000030143"/>
    </source>
</evidence>
<dbReference type="RefSeq" id="XP_016596289.1">
    <property type="nucleotide sequence ID" value="XM_016739545.1"/>
</dbReference>
<sequence>MLHTGEIETVKARGNVEKQRVLIEHKYYIPPGDFAQSQLTNNPETSISSIPPNVTQLANLLATSGANKVGTLPLKGFLDQPDKGRFAFLFTCPEKTQSMPPSSLHELIRQATENKALALELGLRFQIAHFLARTVRMLHVDRWTHKNLSSHSLVFFNDRQQGTPVFHDPYLVDFEYSRPDSGSSLRLVDNDVQRNLYRRPEIRGLGRPAFSRADFLFYNRYSL</sequence>
<keyword evidence="3" id="KW-1185">Reference proteome</keyword>
<dbReference type="VEuPathDB" id="FungiDB:PEXP_040820"/>